<dbReference type="EMBL" id="JFHC01000027">
    <property type="protein sequence ID" value="KDR41476.1"/>
    <property type="molecule type" value="Genomic_DNA"/>
</dbReference>
<dbReference type="InterPro" id="IPR036291">
    <property type="entry name" value="NAD(P)-bd_dom_sf"/>
</dbReference>
<sequence length="260" mass="27826">MPTENTAIATTTSIAIVTGGSRGIGRNTVLSFARRGIDSIFTYRSNRAEADKVVAAVNAMGRKARALQLDTGDIGSFDAFVQGVRRALDEFGAARFDALVNNAGVSMHKAFADTTEEDLDNVYRIHFKGVFFLTQKLLPLMNDGGRIVNISTGLTRMTFPETSAYASMKGAVEVLTRCLAKELGARRIAVNTVAPGPIATDFSGGMVRDKPEVNRRVADMTALGRAGEPDDVGPLIAALCSEEHRWVNAQRIEASGGMAI</sequence>
<evidence type="ECO:0000256" key="3">
    <source>
        <dbReference type="ARBA" id="ARBA00023002"/>
    </source>
</evidence>
<dbReference type="Gene3D" id="3.40.50.720">
    <property type="entry name" value="NAD(P)-binding Rossmann-like Domain"/>
    <property type="match status" value="1"/>
</dbReference>
<dbReference type="PANTHER" id="PTHR48107:SF7">
    <property type="entry name" value="RE15974P"/>
    <property type="match status" value="1"/>
</dbReference>
<evidence type="ECO:0000256" key="1">
    <source>
        <dbReference type="ARBA" id="ARBA00006484"/>
    </source>
</evidence>
<reference evidence="4 5" key="1">
    <citation type="submission" date="2014-03" db="EMBL/GenBank/DDBJ databases">
        <title>Draft Genome Sequences of Four Burkholderia Strains.</title>
        <authorList>
            <person name="Liu X.Y."/>
            <person name="Li C.X."/>
            <person name="Xu J.H."/>
        </authorList>
    </citation>
    <scope>NUCLEOTIDE SEQUENCE [LARGE SCALE GENOMIC DNA]</scope>
    <source>
        <strain evidence="4 5">DSM 50014</strain>
    </source>
</reference>
<comment type="similarity">
    <text evidence="1">Belongs to the short-chain dehydrogenases/reductases (SDR) family.</text>
</comment>
<dbReference type="InterPro" id="IPR002347">
    <property type="entry name" value="SDR_fam"/>
</dbReference>
<dbReference type="STRING" id="60547.GCA_000751215_04126"/>
<protein>
    <submittedName>
        <fullName evidence="4">3-oxoacyl-ACP reductase</fullName>
    </submittedName>
</protein>
<comment type="caution">
    <text evidence="4">The sequence shown here is derived from an EMBL/GenBank/DDBJ whole genome shotgun (WGS) entry which is preliminary data.</text>
</comment>
<organism evidence="4 5">
    <name type="scientific">Caballeronia glathei</name>
    <dbReference type="NCBI Taxonomy" id="60547"/>
    <lineage>
        <taxon>Bacteria</taxon>
        <taxon>Pseudomonadati</taxon>
        <taxon>Pseudomonadota</taxon>
        <taxon>Betaproteobacteria</taxon>
        <taxon>Burkholderiales</taxon>
        <taxon>Burkholderiaceae</taxon>
        <taxon>Caballeronia</taxon>
    </lineage>
</organism>
<dbReference type="GO" id="GO:0016614">
    <property type="term" value="F:oxidoreductase activity, acting on CH-OH group of donors"/>
    <property type="evidence" value="ECO:0007669"/>
    <property type="project" value="UniProtKB-ARBA"/>
</dbReference>
<proteinExistence type="inferred from homology"/>
<dbReference type="RefSeq" id="WP_035934711.1">
    <property type="nucleotide sequence ID" value="NZ_CADFFX010000005.1"/>
</dbReference>
<dbReference type="FunFam" id="3.40.50.720:FF:000374">
    <property type="entry name" value="3-oxoacyl-(Acyl-carrier-protein) reductase"/>
    <property type="match status" value="1"/>
</dbReference>
<dbReference type="PANTHER" id="PTHR48107">
    <property type="entry name" value="NADPH-DEPENDENT ALDEHYDE REDUCTASE-LIKE PROTEIN, CHLOROPLASTIC-RELATED"/>
    <property type="match status" value="1"/>
</dbReference>
<accession>A0A069PVU7</accession>
<dbReference type="AlphaFoldDB" id="A0A069PVU7"/>
<evidence type="ECO:0000313" key="5">
    <source>
        <dbReference type="Proteomes" id="UP000027466"/>
    </source>
</evidence>
<dbReference type="PRINTS" id="PR00081">
    <property type="entry name" value="GDHRDH"/>
</dbReference>
<dbReference type="Proteomes" id="UP000027466">
    <property type="component" value="Unassembled WGS sequence"/>
</dbReference>
<dbReference type="PRINTS" id="PR00080">
    <property type="entry name" value="SDRFAMILY"/>
</dbReference>
<evidence type="ECO:0000256" key="2">
    <source>
        <dbReference type="ARBA" id="ARBA00022857"/>
    </source>
</evidence>
<gene>
    <name evidence="4" type="ORF">BG61_17515</name>
</gene>
<dbReference type="SUPFAM" id="SSF51735">
    <property type="entry name" value="NAD(P)-binding Rossmann-fold domains"/>
    <property type="match status" value="1"/>
</dbReference>
<keyword evidence="5" id="KW-1185">Reference proteome</keyword>
<name>A0A069PVU7_9BURK</name>
<keyword evidence="2" id="KW-0521">NADP</keyword>
<evidence type="ECO:0000313" key="4">
    <source>
        <dbReference type="EMBL" id="KDR41476.1"/>
    </source>
</evidence>
<keyword evidence="3" id="KW-0560">Oxidoreductase</keyword>
<dbReference type="Pfam" id="PF13561">
    <property type="entry name" value="adh_short_C2"/>
    <property type="match status" value="1"/>
</dbReference>